<feature type="region of interest" description="Disordered" evidence="1">
    <location>
        <begin position="1"/>
        <end position="29"/>
    </location>
</feature>
<evidence type="ECO:0000313" key="2">
    <source>
        <dbReference type="EMBL" id="KAK7302105.1"/>
    </source>
</evidence>
<dbReference type="Proteomes" id="UP001359559">
    <property type="component" value="Unassembled WGS sequence"/>
</dbReference>
<evidence type="ECO:0000313" key="3">
    <source>
        <dbReference type="Proteomes" id="UP001359559"/>
    </source>
</evidence>
<evidence type="ECO:0000256" key="1">
    <source>
        <dbReference type="SAM" id="MobiDB-lite"/>
    </source>
</evidence>
<comment type="caution">
    <text evidence="2">The sequence shown here is derived from an EMBL/GenBank/DDBJ whole genome shotgun (WGS) entry which is preliminary data.</text>
</comment>
<sequence length="177" mass="19901">MTPKAKGNKGEPKVKAHQSREREWINERGREHQCRAETRVHGRRGCRSEARRAGTGRGADLSCSGGQSSCGGASGLTGYTAVHKEEDLVRSEEEDRCQRGRSGGREADDNDPYLFSLLCGILRSFWLLGSWKRYGYGRLREEEDDVGWVRMMKVSIFSDCGFDGVGKFERMNVDEFG</sequence>
<dbReference type="AlphaFoldDB" id="A0AAN9PJU2"/>
<feature type="region of interest" description="Disordered" evidence="1">
    <location>
        <begin position="43"/>
        <end position="106"/>
    </location>
</feature>
<feature type="compositionally biased region" description="Basic and acidic residues" evidence="1">
    <location>
        <begin position="82"/>
        <end position="106"/>
    </location>
</feature>
<dbReference type="EMBL" id="JAYKXN010000003">
    <property type="protein sequence ID" value="KAK7302105.1"/>
    <property type="molecule type" value="Genomic_DNA"/>
</dbReference>
<reference evidence="2 3" key="1">
    <citation type="submission" date="2024-01" db="EMBL/GenBank/DDBJ databases">
        <title>The genomes of 5 underutilized Papilionoideae crops provide insights into root nodulation and disease resistance.</title>
        <authorList>
            <person name="Yuan L."/>
        </authorList>
    </citation>
    <scope>NUCLEOTIDE SEQUENCE [LARGE SCALE GENOMIC DNA]</scope>
    <source>
        <strain evidence="2">LY-2023</strain>
        <tissue evidence="2">Leaf</tissue>
    </source>
</reference>
<organism evidence="2 3">
    <name type="scientific">Clitoria ternatea</name>
    <name type="common">Butterfly pea</name>
    <dbReference type="NCBI Taxonomy" id="43366"/>
    <lineage>
        <taxon>Eukaryota</taxon>
        <taxon>Viridiplantae</taxon>
        <taxon>Streptophyta</taxon>
        <taxon>Embryophyta</taxon>
        <taxon>Tracheophyta</taxon>
        <taxon>Spermatophyta</taxon>
        <taxon>Magnoliopsida</taxon>
        <taxon>eudicotyledons</taxon>
        <taxon>Gunneridae</taxon>
        <taxon>Pentapetalae</taxon>
        <taxon>rosids</taxon>
        <taxon>fabids</taxon>
        <taxon>Fabales</taxon>
        <taxon>Fabaceae</taxon>
        <taxon>Papilionoideae</taxon>
        <taxon>50 kb inversion clade</taxon>
        <taxon>NPAAA clade</taxon>
        <taxon>indigoferoid/millettioid clade</taxon>
        <taxon>Phaseoleae</taxon>
        <taxon>Clitoria</taxon>
    </lineage>
</organism>
<feature type="compositionally biased region" description="Basic and acidic residues" evidence="1">
    <location>
        <begin position="43"/>
        <end position="52"/>
    </location>
</feature>
<accession>A0AAN9PJU2</accession>
<protein>
    <submittedName>
        <fullName evidence="2">Uncharacterized protein</fullName>
    </submittedName>
</protein>
<name>A0AAN9PJU2_CLITE</name>
<gene>
    <name evidence="2" type="ORF">RJT34_12985</name>
</gene>
<proteinExistence type="predicted"/>
<feature type="compositionally biased region" description="Basic and acidic residues" evidence="1">
    <location>
        <begin position="8"/>
        <end position="29"/>
    </location>
</feature>
<keyword evidence="3" id="KW-1185">Reference proteome</keyword>